<feature type="compositionally biased region" description="Basic and acidic residues" evidence="1">
    <location>
        <begin position="442"/>
        <end position="453"/>
    </location>
</feature>
<dbReference type="AlphaFoldDB" id="A0A8H3FY25"/>
<dbReference type="PANTHER" id="PTHR38886">
    <property type="entry name" value="SESA DOMAIN-CONTAINING PROTEIN"/>
    <property type="match status" value="1"/>
</dbReference>
<keyword evidence="4" id="KW-1185">Reference proteome</keyword>
<dbReference type="Pfam" id="PF22893">
    <property type="entry name" value="ULD_2"/>
    <property type="match status" value="1"/>
</dbReference>
<dbReference type="PANTHER" id="PTHR38886:SF1">
    <property type="entry name" value="NACHT-NTPASE AND P-LOOP NTPASES N-TERMINAL DOMAIN-CONTAINING PROTEIN"/>
    <property type="match status" value="1"/>
</dbReference>
<feature type="domain" description="Ubiquitin-like" evidence="2">
    <location>
        <begin position="265"/>
        <end position="346"/>
    </location>
</feature>
<dbReference type="OrthoDB" id="3045089at2759"/>
<accession>A0A8H3FY25</accession>
<dbReference type="InterPro" id="IPR054464">
    <property type="entry name" value="ULD_fung"/>
</dbReference>
<organism evidence="3 4">
    <name type="scientific">Heterodermia speciosa</name>
    <dbReference type="NCBI Taxonomy" id="116794"/>
    <lineage>
        <taxon>Eukaryota</taxon>
        <taxon>Fungi</taxon>
        <taxon>Dikarya</taxon>
        <taxon>Ascomycota</taxon>
        <taxon>Pezizomycotina</taxon>
        <taxon>Lecanoromycetes</taxon>
        <taxon>OSLEUM clade</taxon>
        <taxon>Lecanoromycetidae</taxon>
        <taxon>Caliciales</taxon>
        <taxon>Physciaceae</taxon>
        <taxon>Heterodermia</taxon>
    </lineage>
</organism>
<name>A0A8H3FY25_9LECA</name>
<dbReference type="EMBL" id="CAJPDS010000064">
    <property type="protein sequence ID" value="CAF9932776.1"/>
    <property type="molecule type" value="Genomic_DNA"/>
</dbReference>
<gene>
    <name evidence="3" type="ORF">HETSPECPRED_008451</name>
</gene>
<comment type="caution">
    <text evidence="3">The sequence shown here is derived from an EMBL/GenBank/DDBJ whole genome shotgun (WGS) entry which is preliminary data.</text>
</comment>
<evidence type="ECO:0000259" key="2">
    <source>
        <dbReference type="Pfam" id="PF22893"/>
    </source>
</evidence>
<evidence type="ECO:0000313" key="4">
    <source>
        <dbReference type="Proteomes" id="UP000664521"/>
    </source>
</evidence>
<evidence type="ECO:0000313" key="3">
    <source>
        <dbReference type="EMBL" id="CAF9932776.1"/>
    </source>
</evidence>
<sequence length="611" mass="69071">MTPAFGFSVGDFVNTIHLIRKISKALKEVGGASSEYQDVVIELKGLKYALQHLEALEPTEDNIGHVNAIRGMALACRLPLQEFMIKLEKYESSLGPWAERRSFRTAPRKAQWAISFRPEVEKLRTLVAAKQSSINLLLAVQCSQTLSSFSLRANRQYGGLESKVAEHTSALAQVKQTIGNVEHKVDKLEAVANANTKALVDKIEATNTSVVDLRTLGYQFMEFLKTFPREMRDLLQKIMRADWRTYQAVLRIQEHLARSPSFLNESNIQFTNGLGEHSSLPYEYFCQWEPFEGFLRAQFKSKPGESKVIDGHFHILDRNRLTVLRKENWSRAVAPGAQLSMSMIMTHLRRKGGMCPQPHCTGVGKSVSAVSDCLTCDTCSLNFFSEYTNLEDSFQSVSVSEDDVARRQAEEDLLLYGTRPQPPDVIDVNDSAKQTQVRPKRNLSDFEPADHRPAKVRKTNDPGIDAAQHLTSMDWNSGASPIDSWLNQSAIPSFVSEINQDRPLSEKDSIAREAEEIRVFRTVHIAMTTDAADMRANHTADEDFASLALGARIYYRNIRDRYPDIPTFLAHRLAKANLDRAEILQVKRRRNIERKGQPCRECRVGQYAKPK</sequence>
<dbReference type="Proteomes" id="UP000664521">
    <property type="component" value="Unassembled WGS sequence"/>
</dbReference>
<evidence type="ECO:0000256" key="1">
    <source>
        <dbReference type="SAM" id="MobiDB-lite"/>
    </source>
</evidence>
<protein>
    <recommendedName>
        <fullName evidence="2">Ubiquitin-like domain-containing protein</fullName>
    </recommendedName>
</protein>
<reference evidence="3" key="1">
    <citation type="submission" date="2021-03" db="EMBL/GenBank/DDBJ databases">
        <authorList>
            <person name="Tagirdzhanova G."/>
        </authorList>
    </citation>
    <scope>NUCLEOTIDE SEQUENCE</scope>
</reference>
<proteinExistence type="predicted"/>
<feature type="region of interest" description="Disordered" evidence="1">
    <location>
        <begin position="417"/>
        <end position="462"/>
    </location>
</feature>